<evidence type="ECO:0000256" key="7">
    <source>
        <dbReference type="ARBA" id="ARBA00023136"/>
    </source>
</evidence>
<evidence type="ECO:0000256" key="6">
    <source>
        <dbReference type="ARBA" id="ARBA00022989"/>
    </source>
</evidence>
<dbReference type="KEGG" id="phv:HU739_023220"/>
<feature type="transmembrane region" description="Helical" evidence="8">
    <location>
        <begin position="157"/>
        <end position="176"/>
    </location>
</feature>
<keyword evidence="3" id="KW-0997">Cell inner membrane</keyword>
<comment type="subcellular location">
    <subcellularLocation>
        <location evidence="1">Endomembrane system</location>
        <topology evidence="1">Multi-pass membrane protein</topology>
    </subcellularLocation>
</comment>
<organism evidence="9 10">
    <name type="scientific">Pseudomonas hamedanensis</name>
    <dbReference type="NCBI Taxonomy" id="2745504"/>
    <lineage>
        <taxon>Bacteria</taxon>
        <taxon>Pseudomonadati</taxon>
        <taxon>Pseudomonadota</taxon>
        <taxon>Gammaproteobacteria</taxon>
        <taxon>Pseudomonadales</taxon>
        <taxon>Pseudomonadaceae</taxon>
        <taxon>Pseudomonas</taxon>
    </lineage>
</organism>
<accession>A0A9E6NZJ4</accession>
<dbReference type="InterPro" id="IPR003667">
    <property type="entry name" value="NqrDE/RnfAE"/>
</dbReference>
<evidence type="ECO:0000256" key="1">
    <source>
        <dbReference type="ARBA" id="ARBA00004127"/>
    </source>
</evidence>
<evidence type="ECO:0000256" key="2">
    <source>
        <dbReference type="ARBA" id="ARBA00022448"/>
    </source>
</evidence>
<feature type="transmembrane region" description="Helical" evidence="8">
    <location>
        <begin position="28"/>
        <end position="47"/>
    </location>
</feature>
<sequence>MNAAATSASALMLVPLLGATGSLGAAFGTTLLFFTVLISYGVCMSALRSRLTQASAVLASVVLAATITSCAEIIAQRWFLPWYQTSALYAGLIAWQCVVLEHSGFFRYPLAVRCRRCGLFASLMLLLAGLREVIGRGSLGQGLFEHWHGLVVFSEGLHLFTLVPGAFIVLGLLLAARQAMTRPHSVTKEKHHL</sequence>
<dbReference type="RefSeq" id="WP_186550046.1">
    <property type="nucleotide sequence ID" value="NZ_CP077091.1"/>
</dbReference>
<keyword evidence="3" id="KW-1003">Cell membrane</keyword>
<dbReference type="Pfam" id="PF02508">
    <property type="entry name" value="Rnf-Nqr"/>
    <property type="match status" value="1"/>
</dbReference>
<keyword evidence="4 8" id="KW-0812">Transmembrane</keyword>
<keyword evidence="5" id="KW-1278">Translocase</keyword>
<evidence type="ECO:0000256" key="3">
    <source>
        <dbReference type="ARBA" id="ARBA00022519"/>
    </source>
</evidence>
<protein>
    <submittedName>
        <fullName evidence="9">NADH:quinone oxidoreductase</fullName>
    </submittedName>
</protein>
<feature type="transmembrane region" description="Helical" evidence="8">
    <location>
        <begin position="87"/>
        <end position="106"/>
    </location>
</feature>
<feature type="transmembrane region" description="Helical" evidence="8">
    <location>
        <begin position="54"/>
        <end position="75"/>
    </location>
</feature>
<evidence type="ECO:0000313" key="9">
    <source>
        <dbReference type="EMBL" id="QXI16783.1"/>
    </source>
</evidence>
<keyword evidence="2" id="KW-0813">Transport</keyword>
<dbReference type="PIRSF" id="PIRSF006102">
    <property type="entry name" value="NQR_DE"/>
    <property type="match status" value="1"/>
</dbReference>
<dbReference type="GO" id="GO:0012505">
    <property type="term" value="C:endomembrane system"/>
    <property type="evidence" value="ECO:0007669"/>
    <property type="project" value="UniProtKB-SubCell"/>
</dbReference>
<dbReference type="PANTHER" id="PTHR30586:SF0">
    <property type="entry name" value="ION-TRANSLOCATING OXIDOREDUCTASE COMPLEX SUBUNIT E"/>
    <property type="match status" value="1"/>
</dbReference>
<gene>
    <name evidence="9" type="ORF">HU739_023220</name>
</gene>
<feature type="transmembrane region" description="Helical" evidence="8">
    <location>
        <begin position="118"/>
        <end position="137"/>
    </location>
</feature>
<name>A0A9E6NZJ4_9PSED</name>
<evidence type="ECO:0000313" key="10">
    <source>
        <dbReference type="Proteomes" id="UP000631521"/>
    </source>
</evidence>
<proteinExistence type="predicted"/>
<dbReference type="GO" id="GO:0005886">
    <property type="term" value="C:plasma membrane"/>
    <property type="evidence" value="ECO:0007669"/>
    <property type="project" value="TreeGrafter"/>
</dbReference>
<dbReference type="AlphaFoldDB" id="A0A9E6NZJ4"/>
<evidence type="ECO:0000256" key="5">
    <source>
        <dbReference type="ARBA" id="ARBA00022967"/>
    </source>
</evidence>
<dbReference type="PANTHER" id="PTHR30586">
    <property type="entry name" value="ELECTRON TRANSPORT COMPLEX PROTEIN RNFE"/>
    <property type="match status" value="1"/>
</dbReference>
<dbReference type="EMBL" id="CP077091">
    <property type="protein sequence ID" value="QXI16783.1"/>
    <property type="molecule type" value="Genomic_DNA"/>
</dbReference>
<evidence type="ECO:0000256" key="8">
    <source>
        <dbReference type="SAM" id="Phobius"/>
    </source>
</evidence>
<reference evidence="9 10" key="1">
    <citation type="journal article" date="2020" name="Microorganisms">
        <title>Reliable Identification of Environmental Pseudomonas Isolates Using the rpoD Gene.</title>
        <authorList>
            <consortium name="The Broad Institute Genome Sequencing Platform"/>
            <person name="Girard L."/>
            <person name="Lood C."/>
            <person name="Rokni-Zadeh H."/>
            <person name="van Noort V."/>
            <person name="Lavigne R."/>
            <person name="De Mot R."/>
        </authorList>
    </citation>
    <scope>NUCLEOTIDE SEQUENCE [LARGE SCALE GENOMIC DNA]</scope>
    <source>
        <strain evidence="9 10">SWRI65</strain>
    </source>
</reference>
<reference evidence="9 10" key="2">
    <citation type="journal article" date="2021" name="Microorganisms">
        <title>The Ever-Expanding Pseudomonas Genus: Description of 43 New Species and Partition of the Pseudomonas putida Group.</title>
        <authorList>
            <person name="Girard L."/>
            <person name="Lood C."/>
            <person name="Hofte M."/>
            <person name="Vandamme P."/>
            <person name="Rokni-Zadeh H."/>
            <person name="van Noort V."/>
            <person name="Lavigne R."/>
            <person name="De Mot R."/>
        </authorList>
    </citation>
    <scope>NUCLEOTIDE SEQUENCE [LARGE SCALE GENOMIC DNA]</scope>
    <source>
        <strain evidence="9 10">SWRI65</strain>
    </source>
</reference>
<keyword evidence="6 8" id="KW-1133">Transmembrane helix</keyword>
<evidence type="ECO:0000256" key="4">
    <source>
        <dbReference type="ARBA" id="ARBA00022692"/>
    </source>
</evidence>
<dbReference type="Proteomes" id="UP000631521">
    <property type="component" value="Chromosome"/>
</dbReference>
<keyword evidence="10" id="KW-1185">Reference proteome</keyword>
<keyword evidence="7 8" id="KW-0472">Membrane</keyword>